<feature type="domain" description="Ice-binding protein C-terminal" evidence="2">
    <location>
        <begin position="196"/>
        <end position="220"/>
    </location>
</feature>
<dbReference type="RefSeq" id="WP_332288098.1">
    <property type="nucleotide sequence ID" value="NZ_JAZIBG010000014.1"/>
</dbReference>
<dbReference type="EMBL" id="JAZIBG010000014">
    <property type="protein sequence ID" value="MEF7613151.1"/>
    <property type="molecule type" value="Genomic_DNA"/>
</dbReference>
<evidence type="ECO:0000313" key="3">
    <source>
        <dbReference type="EMBL" id="MEF7613151.1"/>
    </source>
</evidence>
<keyword evidence="4" id="KW-1185">Reference proteome</keyword>
<name>A0AAW9Q011_9BURK</name>
<comment type="caution">
    <text evidence="3">The sequence shown here is derived from an EMBL/GenBank/DDBJ whole genome shotgun (WGS) entry which is preliminary data.</text>
</comment>
<dbReference type="AlphaFoldDB" id="A0AAW9Q011"/>
<dbReference type="Pfam" id="PF07589">
    <property type="entry name" value="PEP-CTERM"/>
    <property type="match status" value="1"/>
</dbReference>
<evidence type="ECO:0000259" key="2">
    <source>
        <dbReference type="Pfam" id="PF07589"/>
    </source>
</evidence>
<dbReference type="NCBIfam" id="TIGR02595">
    <property type="entry name" value="PEP_CTERM"/>
    <property type="match status" value="1"/>
</dbReference>
<gene>
    <name evidence="3" type="ORF">V4F39_04445</name>
</gene>
<organism evidence="3 4">
    <name type="scientific">Aquincola agrisoli</name>
    <dbReference type="NCBI Taxonomy" id="3119538"/>
    <lineage>
        <taxon>Bacteria</taxon>
        <taxon>Pseudomonadati</taxon>
        <taxon>Pseudomonadota</taxon>
        <taxon>Betaproteobacteria</taxon>
        <taxon>Burkholderiales</taxon>
        <taxon>Sphaerotilaceae</taxon>
        <taxon>Aquincola</taxon>
    </lineage>
</organism>
<dbReference type="InterPro" id="IPR013424">
    <property type="entry name" value="Ice-binding_C"/>
</dbReference>
<evidence type="ECO:0000256" key="1">
    <source>
        <dbReference type="SAM" id="SignalP"/>
    </source>
</evidence>
<protein>
    <submittedName>
        <fullName evidence="3">PEP-CTERM sorting domain-containing protein</fullName>
    </submittedName>
</protein>
<feature type="chain" id="PRO_5043320224" evidence="1">
    <location>
        <begin position="23"/>
        <end position="226"/>
    </location>
</feature>
<accession>A0AAW9Q011</accession>
<feature type="signal peptide" evidence="1">
    <location>
        <begin position="1"/>
        <end position="22"/>
    </location>
</feature>
<dbReference type="Proteomes" id="UP001336250">
    <property type="component" value="Unassembled WGS sequence"/>
</dbReference>
<evidence type="ECO:0000313" key="4">
    <source>
        <dbReference type="Proteomes" id="UP001336250"/>
    </source>
</evidence>
<proteinExistence type="predicted"/>
<sequence length="226" mass="23390">MTKFKKLALAAAIGALSMAANASSLVFNFSGAVNSISIPDAYADLYDIWYESADFDDFYGTVILDNYENYLTGTHTINIAASNSPLKLSLVSGLLTGIEGTRDRSTGTFTPDNSQLGTTGSLTLVDGKVTNFNWSAVGIDSPALASFNDRTLGSFPVKISSISVNVGSVGPNVALADGSVWSQSTRGTAAVVMSSPVPEPSTYAMLAAGLAAVGLVARRRRSGSAA</sequence>
<reference evidence="3 4" key="1">
    <citation type="submission" date="2024-02" db="EMBL/GenBank/DDBJ databases">
        <title>Genome sequence of Aquincola sp. MAHUQ-54.</title>
        <authorList>
            <person name="Huq M.A."/>
        </authorList>
    </citation>
    <scope>NUCLEOTIDE SEQUENCE [LARGE SCALE GENOMIC DNA]</scope>
    <source>
        <strain evidence="3 4">MAHUQ-54</strain>
    </source>
</reference>
<keyword evidence="1" id="KW-0732">Signal</keyword>